<comment type="caution">
    <text evidence="3">The sequence shown here is derived from an EMBL/GenBank/DDBJ whole genome shotgun (WGS) entry which is preliminary data.</text>
</comment>
<keyword evidence="4" id="KW-1185">Reference proteome</keyword>
<keyword evidence="1" id="KW-1133">Transmembrane helix</keyword>
<dbReference type="InterPro" id="IPR051143">
    <property type="entry name" value="TrkH_K-transport"/>
</dbReference>
<protein>
    <recommendedName>
        <fullName evidence="2">NOT2/NOT3/NOT5 C-terminal domain-containing protein</fullName>
    </recommendedName>
</protein>
<dbReference type="GO" id="GO:0005886">
    <property type="term" value="C:plasma membrane"/>
    <property type="evidence" value="ECO:0007669"/>
    <property type="project" value="TreeGrafter"/>
</dbReference>
<dbReference type="GO" id="GO:1990573">
    <property type="term" value="P:potassium ion import across plasma membrane"/>
    <property type="evidence" value="ECO:0007669"/>
    <property type="project" value="TreeGrafter"/>
</dbReference>
<dbReference type="GO" id="GO:0000289">
    <property type="term" value="P:nuclear-transcribed mRNA poly(A) tail shortening"/>
    <property type="evidence" value="ECO:0007669"/>
    <property type="project" value="UniProtKB-ARBA"/>
</dbReference>
<proteinExistence type="predicted"/>
<evidence type="ECO:0000259" key="2">
    <source>
        <dbReference type="Pfam" id="PF04153"/>
    </source>
</evidence>
<reference evidence="3" key="1">
    <citation type="submission" date="2022-11" db="EMBL/GenBank/DDBJ databases">
        <title>Genome Sequence of Cubamyces cubensis.</title>
        <authorList>
            <person name="Buettner E."/>
        </authorList>
    </citation>
    <scope>NUCLEOTIDE SEQUENCE</scope>
    <source>
        <strain evidence="3">MPL-01</strain>
    </source>
</reference>
<dbReference type="GO" id="GO:0030015">
    <property type="term" value="C:CCR4-NOT core complex"/>
    <property type="evidence" value="ECO:0007669"/>
    <property type="project" value="UniProtKB-ARBA"/>
</dbReference>
<evidence type="ECO:0000313" key="3">
    <source>
        <dbReference type="EMBL" id="KAJ8496266.1"/>
    </source>
</evidence>
<feature type="transmembrane region" description="Helical" evidence="1">
    <location>
        <begin position="12"/>
        <end position="33"/>
    </location>
</feature>
<evidence type="ECO:0000313" key="4">
    <source>
        <dbReference type="Proteomes" id="UP001215151"/>
    </source>
</evidence>
<dbReference type="AlphaFoldDB" id="A0AAD7U2L8"/>
<dbReference type="PANTHER" id="PTHR31064:SF30">
    <property type="entry name" value="HIGH-AFFINITY POTASSIUM TRANSPORT PROTEIN-RELATED"/>
    <property type="match status" value="1"/>
</dbReference>
<dbReference type="PANTHER" id="PTHR31064">
    <property type="entry name" value="POTASSIUM TRANSPORT PROTEIN DDB_G0292412-RELATED"/>
    <property type="match status" value="1"/>
</dbReference>
<dbReference type="InterPro" id="IPR038635">
    <property type="entry name" value="CCR4-NOT_su2/3/5_C_sf"/>
</dbReference>
<feature type="transmembrane region" description="Helical" evidence="1">
    <location>
        <begin position="40"/>
        <end position="61"/>
    </location>
</feature>
<dbReference type="GO" id="GO:0006355">
    <property type="term" value="P:regulation of DNA-templated transcription"/>
    <property type="evidence" value="ECO:0007669"/>
    <property type="project" value="InterPro"/>
</dbReference>
<sequence length="181" mass="20002">MAWSHIKDSLNFYRIHLLAFVFIPLFGATILLASNGEFPITFVDSLYIIISGATGTGLVTVDLSSLTIWQQVILVILEIIGLRRLGGGNKELRLWITKESGTQPSQKVPGGEQGTYSYWDPEMWEKARKEMTVLYSDLEEKNHPLFAAGQTLQMNAPPQPHTPAQPARVGNAFQGIAMGAM</sequence>
<keyword evidence="1" id="KW-0812">Transmembrane</keyword>
<feature type="domain" description="NOT2/NOT3/NOT5 C-terminal" evidence="2">
    <location>
        <begin position="89"/>
        <end position="138"/>
    </location>
</feature>
<gene>
    <name evidence="3" type="ORF">ONZ51_g1209</name>
</gene>
<keyword evidence="1" id="KW-0472">Membrane</keyword>
<dbReference type="Proteomes" id="UP001215151">
    <property type="component" value="Unassembled WGS sequence"/>
</dbReference>
<dbReference type="GO" id="GO:0140107">
    <property type="term" value="F:high-affinity potassium ion transmembrane transporter activity"/>
    <property type="evidence" value="ECO:0007669"/>
    <property type="project" value="TreeGrafter"/>
</dbReference>
<name>A0AAD7U2L8_9APHY</name>
<organism evidence="3 4">
    <name type="scientific">Trametes cubensis</name>
    <dbReference type="NCBI Taxonomy" id="1111947"/>
    <lineage>
        <taxon>Eukaryota</taxon>
        <taxon>Fungi</taxon>
        <taxon>Dikarya</taxon>
        <taxon>Basidiomycota</taxon>
        <taxon>Agaricomycotina</taxon>
        <taxon>Agaricomycetes</taxon>
        <taxon>Polyporales</taxon>
        <taxon>Polyporaceae</taxon>
        <taxon>Trametes</taxon>
    </lineage>
</organism>
<dbReference type="Pfam" id="PF04153">
    <property type="entry name" value="NOT2_3_5_C"/>
    <property type="match status" value="1"/>
</dbReference>
<accession>A0AAD7U2L8</accession>
<dbReference type="GO" id="GO:0030007">
    <property type="term" value="P:intracellular potassium ion homeostasis"/>
    <property type="evidence" value="ECO:0007669"/>
    <property type="project" value="TreeGrafter"/>
</dbReference>
<dbReference type="EMBL" id="JAPEVG010000016">
    <property type="protein sequence ID" value="KAJ8496266.1"/>
    <property type="molecule type" value="Genomic_DNA"/>
</dbReference>
<evidence type="ECO:0000256" key="1">
    <source>
        <dbReference type="SAM" id="Phobius"/>
    </source>
</evidence>
<dbReference type="InterPro" id="IPR007282">
    <property type="entry name" value="NOT2/3/5_C"/>
</dbReference>
<dbReference type="Gene3D" id="2.30.30.1020">
    <property type="entry name" value="CCR4-NOT complex subunit 2/3/5, C-terminal domain"/>
    <property type="match status" value="1"/>
</dbReference>